<keyword evidence="5" id="KW-0614">Plasmid</keyword>
<evidence type="ECO:0000256" key="2">
    <source>
        <dbReference type="ARBA" id="ARBA00022729"/>
    </source>
</evidence>
<evidence type="ECO:0000313" key="6">
    <source>
        <dbReference type="Proteomes" id="UP000326453"/>
    </source>
</evidence>
<accession>A0AAE6NWX3</accession>
<dbReference type="SUPFAM" id="SSF53822">
    <property type="entry name" value="Periplasmic binding protein-like I"/>
    <property type="match status" value="1"/>
</dbReference>
<dbReference type="Gene3D" id="3.40.50.2300">
    <property type="match status" value="1"/>
</dbReference>
<evidence type="ECO:0000259" key="4">
    <source>
        <dbReference type="Pfam" id="PF13458"/>
    </source>
</evidence>
<geneLocation type="plasmid" evidence="6">
    <name>ppan2</name>
</geneLocation>
<feature type="compositionally biased region" description="Basic residues" evidence="3">
    <location>
        <begin position="182"/>
        <end position="192"/>
    </location>
</feature>
<keyword evidence="2" id="KW-0732">Signal</keyword>
<gene>
    <name evidence="5" type="ORF">ESD82_09130</name>
</gene>
<feature type="region of interest" description="Disordered" evidence="3">
    <location>
        <begin position="258"/>
        <end position="277"/>
    </location>
</feature>
<name>A0AAE6NWX3_PARPN</name>
<feature type="domain" description="Leucine-binding protein" evidence="4">
    <location>
        <begin position="192"/>
        <end position="260"/>
    </location>
</feature>
<dbReference type="EMBL" id="CP044425">
    <property type="protein sequence ID" value="QFG36617.1"/>
    <property type="molecule type" value="Genomic_DNA"/>
</dbReference>
<dbReference type="Pfam" id="PF13458">
    <property type="entry name" value="Peripla_BP_6"/>
    <property type="match status" value="1"/>
</dbReference>
<sequence>MGGRACGLLVMPRHEGRAGGTRGPAAPSVRRRAAAGRLAGAILPRQRSGTGRFHPYQRGRLVSCPAAAGPGNPPSGRRRPASGTDRAARRNDGAGTRCPDPRGGGLFQRQHRCPPCRPPPAPSPSLSSIFRPSCGSGAAACWPGSRLSGGFCACPCPGGADGQALALLRLDAGTGPPLRPMTRSRRPPRLRPIHVGLPYPAAGRGASDATEMVNGAALAVAEANARGGIHGRELRLVPKPFHNRDDIAALAAYRALIEEESRRSRPDMPAIRRRSTT</sequence>
<organism evidence="5 6">
    <name type="scientific">Paracoccus pantotrophus</name>
    <name type="common">Thiosphaera pantotropha</name>
    <dbReference type="NCBI Taxonomy" id="82367"/>
    <lineage>
        <taxon>Bacteria</taxon>
        <taxon>Pseudomonadati</taxon>
        <taxon>Pseudomonadota</taxon>
        <taxon>Alphaproteobacteria</taxon>
        <taxon>Rhodobacterales</taxon>
        <taxon>Paracoccaceae</taxon>
        <taxon>Paracoccus</taxon>
    </lineage>
</organism>
<dbReference type="KEGG" id="ppan:ESD82_09130"/>
<evidence type="ECO:0000313" key="5">
    <source>
        <dbReference type="EMBL" id="QFG36617.1"/>
    </source>
</evidence>
<dbReference type="InterPro" id="IPR028082">
    <property type="entry name" value="Peripla_BP_I"/>
</dbReference>
<evidence type="ECO:0000256" key="3">
    <source>
        <dbReference type="SAM" id="MobiDB-lite"/>
    </source>
</evidence>
<proteinExistence type="inferred from homology"/>
<feature type="region of interest" description="Disordered" evidence="3">
    <location>
        <begin position="175"/>
        <end position="194"/>
    </location>
</feature>
<feature type="region of interest" description="Disordered" evidence="3">
    <location>
        <begin position="62"/>
        <end position="124"/>
    </location>
</feature>
<reference evidence="5 6" key="1">
    <citation type="submission" date="2019-01" db="EMBL/GenBank/DDBJ databases">
        <title>Complete Genome Sequence and Annotation of the Paracoccus pantotrophus type strain DSM 2944.</title>
        <authorList>
            <person name="Bockwoldt J.A."/>
            <person name="Zimmermann M."/>
            <person name="Tiso T."/>
            <person name="Blank L.M."/>
        </authorList>
    </citation>
    <scope>NUCLEOTIDE SEQUENCE [LARGE SCALE GENOMIC DNA]</scope>
    <source>
        <strain evidence="5 6">DSM 2944</strain>
        <plasmid evidence="6">ppan2</plasmid>
    </source>
</reference>
<dbReference type="InterPro" id="IPR028081">
    <property type="entry name" value="Leu-bd"/>
</dbReference>
<comment type="similarity">
    <text evidence="1">Belongs to the leucine-binding protein family.</text>
</comment>
<evidence type="ECO:0000256" key="1">
    <source>
        <dbReference type="ARBA" id="ARBA00010062"/>
    </source>
</evidence>
<dbReference type="AlphaFoldDB" id="A0AAE6NWX3"/>
<protein>
    <submittedName>
        <fullName evidence="5">ABC transporter substrate-binding protein</fullName>
    </submittedName>
</protein>
<dbReference type="Proteomes" id="UP000326453">
    <property type="component" value="Plasmid pPAN2"/>
</dbReference>
<feature type="region of interest" description="Disordered" evidence="3">
    <location>
        <begin position="1"/>
        <end position="29"/>
    </location>
</feature>